<evidence type="ECO:0000256" key="5">
    <source>
        <dbReference type="ARBA" id="ARBA00023014"/>
    </source>
</evidence>
<dbReference type="PANTHER" id="PTHR43498:SF1">
    <property type="entry name" value="COB--COM HETERODISULFIDE REDUCTASE IRON-SULFUR SUBUNIT A"/>
    <property type="match status" value="1"/>
</dbReference>
<keyword evidence="2" id="KW-0479">Metal-binding</keyword>
<evidence type="ECO:0000256" key="2">
    <source>
        <dbReference type="ARBA" id="ARBA00022723"/>
    </source>
</evidence>
<keyword evidence="1" id="KW-0004">4Fe-4S</keyword>
<dbReference type="InterPro" id="IPR039650">
    <property type="entry name" value="HdrA-like"/>
</dbReference>
<keyword evidence="3" id="KW-0560">Oxidoreductase</keyword>
<evidence type="ECO:0000313" key="9">
    <source>
        <dbReference type="Proteomes" id="UP001152797"/>
    </source>
</evidence>
<keyword evidence="9" id="KW-1185">Reference proteome</keyword>
<keyword evidence="5" id="KW-0411">Iron-sulfur</keyword>
<dbReference type="OrthoDB" id="412323at2759"/>
<proteinExistence type="predicted"/>
<reference evidence="7" key="1">
    <citation type="submission" date="2022-10" db="EMBL/GenBank/DDBJ databases">
        <authorList>
            <person name="Chen Y."/>
            <person name="Dougan E. K."/>
            <person name="Chan C."/>
            <person name="Rhodes N."/>
            <person name="Thang M."/>
        </authorList>
    </citation>
    <scope>NUCLEOTIDE SEQUENCE</scope>
</reference>
<dbReference type="Proteomes" id="UP001152797">
    <property type="component" value="Unassembled WGS sequence"/>
</dbReference>
<sequence>MSFRSKEIDASDSEDEFTRRANRMVSRWSGERQSGAPDRTQLKSHVRSREDEAARGRVKVLGRHILEPQRQVPILDRCEVLVVGAGPAGLSAALGARRAGADTMLLERYGCFGGTITTVGMETLGWYRYEGTEDCEGIGREMERVAERMGGTTKWPYNDSDCLDAEKFKLVADSLIKESGVRPILHIWVVEVLINSENQIYGVITESKSGRQAILADRVIDCTGDADVAHLAGCKYSVIDISQSLGVTTVFNAVNVDVSKFKDYTSRNPATYKDWSRTWEQTTSGKEEHLKSPYLDREFEKAAEAGVIPEDKIGNFGGSWSALSDAGEATNLNLVHKKGVDATCVRSLTDAEIEGRQNVMHALDALRHTVPGFENAKLRNFAMTVGTRDSRKIIGRYNLTGQDVCNQARFEDAVGIFPEFIDGYNILILPTTGRFFQVPYRCLLPSSGADNLLVAGRAVAGDRVSHAAMRNMMACTVTGQAAGVAAAVSLQQNTVVKNVDVSDVQTELQRQGVRLS</sequence>
<keyword evidence="4" id="KW-0408">Iron</keyword>
<dbReference type="PANTHER" id="PTHR43498">
    <property type="entry name" value="FERREDOXIN:COB-COM HETERODISULFIDE REDUCTASE SUBUNIT A"/>
    <property type="match status" value="1"/>
</dbReference>
<name>A0A9P1D755_9DINO</name>
<reference evidence="8" key="2">
    <citation type="submission" date="2024-04" db="EMBL/GenBank/DDBJ databases">
        <authorList>
            <person name="Chen Y."/>
            <person name="Shah S."/>
            <person name="Dougan E. K."/>
            <person name="Thang M."/>
            <person name="Chan C."/>
        </authorList>
    </citation>
    <scope>NUCLEOTIDE SEQUENCE [LARGE SCALE GENOMIC DNA]</scope>
</reference>
<protein>
    <submittedName>
        <fullName evidence="7">Uncharacterized protein</fullName>
    </submittedName>
</protein>
<evidence type="ECO:0000256" key="1">
    <source>
        <dbReference type="ARBA" id="ARBA00022485"/>
    </source>
</evidence>
<feature type="region of interest" description="Disordered" evidence="6">
    <location>
        <begin position="1"/>
        <end position="53"/>
    </location>
</feature>
<evidence type="ECO:0000313" key="7">
    <source>
        <dbReference type="EMBL" id="CAI4004266.1"/>
    </source>
</evidence>
<dbReference type="SUPFAM" id="SSF51905">
    <property type="entry name" value="FAD/NAD(P)-binding domain"/>
    <property type="match status" value="1"/>
</dbReference>
<organism evidence="7">
    <name type="scientific">Cladocopium goreaui</name>
    <dbReference type="NCBI Taxonomy" id="2562237"/>
    <lineage>
        <taxon>Eukaryota</taxon>
        <taxon>Sar</taxon>
        <taxon>Alveolata</taxon>
        <taxon>Dinophyceae</taxon>
        <taxon>Suessiales</taxon>
        <taxon>Symbiodiniaceae</taxon>
        <taxon>Cladocopium</taxon>
    </lineage>
</organism>
<dbReference type="Gene3D" id="3.50.50.60">
    <property type="entry name" value="FAD/NAD(P)-binding domain"/>
    <property type="match status" value="1"/>
</dbReference>
<dbReference type="Pfam" id="PF12831">
    <property type="entry name" value="FAD_oxidored"/>
    <property type="match status" value="1"/>
</dbReference>
<dbReference type="GO" id="GO:0051539">
    <property type="term" value="F:4 iron, 4 sulfur cluster binding"/>
    <property type="evidence" value="ECO:0007669"/>
    <property type="project" value="UniProtKB-KW"/>
</dbReference>
<accession>A0A9P1D755</accession>
<dbReference type="EMBL" id="CAMXCT010003401">
    <property type="protein sequence ID" value="CAI4004266.1"/>
    <property type="molecule type" value="Genomic_DNA"/>
</dbReference>
<evidence type="ECO:0000256" key="6">
    <source>
        <dbReference type="SAM" id="MobiDB-lite"/>
    </source>
</evidence>
<dbReference type="AlphaFoldDB" id="A0A9P1D755"/>
<dbReference type="InterPro" id="IPR036188">
    <property type="entry name" value="FAD/NAD-bd_sf"/>
</dbReference>
<dbReference type="GO" id="GO:0016491">
    <property type="term" value="F:oxidoreductase activity"/>
    <property type="evidence" value="ECO:0007669"/>
    <property type="project" value="UniProtKB-KW"/>
</dbReference>
<dbReference type="GO" id="GO:0046872">
    <property type="term" value="F:metal ion binding"/>
    <property type="evidence" value="ECO:0007669"/>
    <property type="project" value="UniProtKB-KW"/>
</dbReference>
<evidence type="ECO:0000313" key="8">
    <source>
        <dbReference type="EMBL" id="CAL1157641.1"/>
    </source>
</evidence>
<evidence type="ECO:0000256" key="4">
    <source>
        <dbReference type="ARBA" id="ARBA00023004"/>
    </source>
</evidence>
<gene>
    <name evidence="7" type="ORF">C1SCF055_LOCUS30067</name>
</gene>
<comment type="caution">
    <text evidence="7">The sequence shown here is derived from an EMBL/GenBank/DDBJ whole genome shotgun (WGS) entry which is preliminary data.</text>
</comment>
<dbReference type="EMBL" id="CAMXCT020003401">
    <property type="protein sequence ID" value="CAL1157641.1"/>
    <property type="molecule type" value="Genomic_DNA"/>
</dbReference>
<dbReference type="EMBL" id="CAMXCT030003401">
    <property type="protein sequence ID" value="CAL4791578.1"/>
    <property type="molecule type" value="Genomic_DNA"/>
</dbReference>
<evidence type="ECO:0000256" key="3">
    <source>
        <dbReference type="ARBA" id="ARBA00023002"/>
    </source>
</evidence>